<dbReference type="PANTHER" id="PTHR31511:SF12">
    <property type="entry name" value="RHO TERMINATION FACTOR N-TERMINAL DOMAIN-CONTAINING PROTEIN"/>
    <property type="match status" value="1"/>
</dbReference>
<keyword evidence="2" id="KW-1185">Reference proteome</keyword>
<gene>
    <name evidence="1" type="ORF">FWK35_00009779</name>
</gene>
<sequence length="110" mass="13057">MYNKLLNEQKTFTLKRSTWRQISVNGLHLRTNKVNLLGGSSFIKLPKIIYDKKAIINVNNYDNKCFKYAILSKFNEKKNKNHFSNKYLNFLREKVDLILILLIILHKSIK</sequence>
<organism evidence="1 2">
    <name type="scientific">Aphis craccivora</name>
    <name type="common">Cowpea aphid</name>
    <dbReference type="NCBI Taxonomy" id="307492"/>
    <lineage>
        <taxon>Eukaryota</taxon>
        <taxon>Metazoa</taxon>
        <taxon>Ecdysozoa</taxon>
        <taxon>Arthropoda</taxon>
        <taxon>Hexapoda</taxon>
        <taxon>Insecta</taxon>
        <taxon>Pterygota</taxon>
        <taxon>Neoptera</taxon>
        <taxon>Paraneoptera</taxon>
        <taxon>Hemiptera</taxon>
        <taxon>Sternorrhyncha</taxon>
        <taxon>Aphidomorpha</taxon>
        <taxon>Aphidoidea</taxon>
        <taxon>Aphididae</taxon>
        <taxon>Aphidini</taxon>
        <taxon>Aphis</taxon>
        <taxon>Aphis</taxon>
    </lineage>
</organism>
<evidence type="ECO:0000313" key="2">
    <source>
        <dbReference type="Proteomes" id="UP000478052"/>
    </source>
</evidence>
<dbReference type="Proteomes" id="UP000478052">
    <property type="component" value="Unassembled WGS sequence"/>
</dbReference>
<proteinExistence type="predicted"/>
<comment type="caution">
    <text evidence="1">The sequence shown here is derived from an EMBL/GenBank/DDBJ whole genome shotgun (WGS) entry which is preliminary data.</text>
</comment>
<accession>A0A6G0YP98</accession>
<reference evidence="1 2" key="1">
    <citation type="submission" date="2019-08" db="EMBL/GenBank/DDBJ databases">
        <title>Whole genome of Aphis craccivora.</title>
        <authorList>
            <person name="Voronova N.V."/>
            <person name="Shulinski R.S."/>
            <person name="Bandarenka Y.V."/>
            <person name="Zhorov D.G."/>
            <person name="Warner D."/>
        </authorList>
    </citation>
    <scope>NUCLEOTIDE SEQUENCE [LARGE SCALE GENOMIC DNA]</scope>
    <source>
        <strain evidence="1">180601</strain>
        <tissue evidence="1">Whole Body</tissue>
    </source>
</reference>
<dbReference type="PANTHER" id="PTHR31511">
    <property type="entry name" value="PROTEIN CBG23764"/>
    <property type="match status" value="1"/>
</dbReference>
<protein>
    <submittedName>
        <fullName evidence="1">Uncharacterized protein</fullName>
    </submittedName>
</protein>
<dbReference type="OrthoDB" id="6628454at2759"/>
<dbReference type="EMBL" id="VUJU01003054">
    <property type="protein sequence ID" value="KAF0759256.1"/>
    <property type="molecule type" value="Genomic_DNA"/>
</dbReference>
<evidence type="ECO:0000313" key="1">
    <source>
        <dbReference type="EMBL" id="KAF0759256.1"/>
    </source>
</evidence>
<name>A0A6G0YP98_APHCR</name>
<dbReference type="AlphaFoldDB" id="A0A6G0YP98"/>